<dbReference type="EnsemblPlants" id="evm.model.07.1729">
    <property type="protein sequence ID" value="cds.evm.model.07.1729"/>
    <property type="gene ID" value="evm.TU.07.1729"/>
</dbReference>
<dbReference type="Gramene" id="evm.model.07.1729">
    <property type="protein sequence ID" value="cds.evm.model.07.1729"/>
    <property type="gene ID" value="evm.TU.07.1729"/>
</dbReference>
<sequence length="67" mass="7264">MAGKEVNDESIGFSNVKKYRLETSEAFLEVDDVDVRWEFSGVEELSLCGGGLGCYIEKADVAAVISS</sequence>
<organism evidence="1 2">
    <name type="scientific">Cannabis sativa</name>
    <name type="common">Hemp</name>
    <name type="synonym">Marijuana</name>
    <dbReference type="NCBI Taxonomy" id="3483"/>
    <lineage>
        <taxon>Eukaryota</taxon>
        <taxon>Viridiplantae</taxon>
        <taxon>Streptophyta</taxon>
        <taxon>Embryophyta</taxon>
        <taxon>Tracheophyta</taxon>
        <taxon>Spermatophyta</taxon>
        <taxon>Magnoliopsida</taxon>
        <taxon>eudicotyledons</taxon>
        <taxon>Gunneridae</taxon>
        <taxon>Pentapetalae</taxon>
        <taxon>rosids</taxon>
        <taxon>fabids</taxon>
        <taxon>Rosales</taxon>
        <taxon>Cannabaceae</taxon>
        <taxon>Cannabis</taxon>
    </lineage>
</organism>
<name>A0A803Q3P9_CANSA</name>
<reference evidence="1" key="1">
    <citation type="submission" date="2018-11" db="EMBL/GenBank/DDBJ databases">
        <authorList>
            <person name="Grassa J C."/>
        </authorList>
    </citation>
    <scope>NUCLEOTIDE SEQUENCE [LARGE SCALE GENOMIC DNA]</scope>
</reference>
<accession>A0A803Q3P9</accession>
<protein>
    <submittedName>
        <fullName evidence="1">Uncharacterized protein</fullName>
    </submittedName>
</protein>
<proteinExistence type="predicted"/>
<dbReference type="Proteomes" id="UP000596661">
    <property type="component" value="Chromosome 7"/>
</dbReference>
<evidence type="ECO:0000313" key="1">
    <source>
        <dbReference type="EnsemblPlants" id="cds.evm.model.07.1729"/>
    </source>
</evidence>
<keyword evidence="2" id="KW-1185">Reference proteome</keyword>
<dbReference type="EMBL" id="UZAU01000674">
    <property type="status" value="NOT_ANNOTATED_CDS"/>
    <property type="molecule type" value="Genomic_DNA"/>
</dbReference>
<dbReference type="AlphaFoldDB" id="A0A803Q3P9"/>
<reference evidence="1" key="2">
    <citation type="submission" date="2021-03" db="UniProtKB">
        <authorList>
            <consortium name="EnsemblPlants"/>
        </authorList>
    </citation>
    <scope>IDENTIFICATION</scope>
</reference>
<evidence type="ECO:0000313" key="2">
    <source>
        <dbReference type="Proteomes" id="UP000596661"/>
    </source>
</evidence>